<dbReference type="Pfam" id="PF02782">
    <property type="entry name" value="FGGY_C"/>
    <property type="match status" value="1"/>
</dbReference>
<dbReference type="SUPFAM" id="SSF53067">
    <property type="entry name" value="Actin-like ATPase domain"/>
    <property type="match status" value="2"/>
</dbReference>
<dbReference type="STRING" id="579405.Dd703_3921"/>
<dbReference type="eggNOG" id="COG1069">
    <property type="taxonomic scope" value="Bacteria"/>
</dbReference>
<feature type="domain" description="Carbohydrate kinase FGGY N-terminal" evidence="4">
    <location>
        <begin position="6"/>
        <end position="255"/>
    </location>
</feature>
<keyword evidence="3 6" id="KW-0418">Kinase</keyword>
<dbReference type="GO" id="GO:0019150">
    <property type="term" value="F:D-ribulokinase activity"/>
    <property type="evidence" value="ECO:0007669"/>
    <property type="project" value="TreeGrafter"/>
</dbReference>
<gene>
    <name evidence="6" type="ordered locus">Dd703_3921</name>
</gene>
<dbReference type="NCBIfam" id="TIGR01315">
    <property type="entry name" value="5C_CHO_kinase"/>
    <property type="match status" value="1"/>
</dbReference>
<feature type="domain" description="Carbohydrate kinase FGGY C-terminal" evidence="5">
    <location>
        <begin position="268"/>
        <end position="474"/>
    </location>
</feature>
<name>C6C665_MUSP7</name>
<dbReference type="HOGENOM" id="CLU_009281_10_2_6"/>
<dbReference type="InterPro" id="IPR043129">
    <property type="entry name" value="ATPase_NBD"/>
</dbReference>
<evidence type="ECO:0000259" key="4">
    <source>
        <dbReference type="Pfam" id="PF00370"/>
    </source>
</evidence>
<dbReference type="InterPro" id="IPR006003">
    <property type="entry name" value="FGGY_RbtK-like"/>
</dbReference>
<keyword evidence="7" id="KW-1185">Reference proteome</keyword>
<keyword evidence="2" id="KW-0808">Transferase</keyword>
<dbReference type="CDD" id="cd07782">
    <property type="entry name" value="ASKHA_NBD_FGGY_D-RBK"/>
    <property type="match status" value="1"/>
</dbReference>
<reference evidence="6" key="1">
    <citation type="submission" date="2009-06" db="EMBL/GenBank/DDBJ databases">
        <title>Complete sequence of Dickeya dadantii Ech703.</title>
        <authorList>
            <consortium name="US DOE Joint Genome Institute"/>
            <person name="Lucas S."/>
            <person name="Copeland A."/>
            <person name="Lapidus A."/>
            <person name="Glavina del Rio T."/>
            <person name="Dalin E."/>
            <person name="Tice H."/>
            <person name="Bruce D."/>
            <person name="Goodwin L."/>
            <person name="Pitluck S."/>
            <person name="Chertkov O."/>
            <person name="Brettin T."/>
            <person name="Detter J.C."/>
            <person name="Han C."/>
            <person name="Larimer F."/>
            <person name="Land M."/>
            <person name="Hauser L."/>
            <person name="Kyrpides N."/>
            <person name="Mikhailova N."/>
            <person name="Balakrishnan V."/>
            <person name="Glasner J."/>
            <person name="Perna N.T."/>
        </authorList>
    </citation>
    <scope>NUCLEOTIDE SEQUENCE [LARGE SCALE GENOMIC DNA]</scope>
    <source>
        <strain evidence="6">Ech703</strain>
    </source>
</reference>
<proteinExistence type="inferred from homology"/>
<dbReference type="GO" id="GO:0005737">
    <property type="term" value="C:cytoplasm"/>
    <property type="evidence" value="ECO:0007669"/>
    <property type="project" value="TreeGrafter"/>
</dbReference>
<dbReference type="InterPro" id="IPR018484">
    <property type="entry name" value="FGGY_N"/>
</dbReference>
<dbReference type="KEGG" id="dda:Dd703_3921"/>
<dbReference type="GO" id="GO:0019321">
    <property type="term" value="P:pentose metabolic process"/>
    <property type="evidence" value="ECO:0007669"/>
    <property type="project" value="TreeGrafter"/>
</dbReference>
<dbReference type="InterPro" id="IPR000577">
    <property type="entry name" value="Carb_kinase_FGGY"/>
</dbReference>
<comment type="similarity">
    <text evidence="1">Belongs to the FGGY kinase family.</text>
</comment>
<dbReference type="PIRSF" id="PIRSF000538">
    <property type="entry name" value="GlpK"/>
    <property type="match status" value="1"/>
</dbReference>
<dbReference type="PANTHER" id="PTHR43435">
    <property type="entry name" value="RIBULOKINASE"/>
    <property type="match status" value="1"/>
</dbReference>
<dbReference type="AlphaFoldDB" id="C6C665"/>
<dbReference type="EMBL" id="CP001654">
    <property type="protein sequence ID" value="ACS87674.1"/>
    <property type="molecule type" value="Genomic_DNA"/>
</dbReference>
<dbReference type="Gene3D" id="3.30.420.40">
    <property type="match status" value="1"/>
</dbReference>
<evidence type="ECO:0000313" key="6">
    <source>
        <dbReference type="EMBL" id="ACS87674.1"/>
    </source>
</evidence>
<dbReference type="Proteomes" id="UP000002734">
    <property type="component" value="Chromosome"/>
</dbReference>
<accession>C6C665</accession>
<organism evidence="6 7">
    <name type="scientific">Musicola paradisiaca (strain Ech703)</name>
    <name type="common">Dickeya paradisiaca</name>
    <name type="synonym">Dickeya dadantii</name>
    <dbReference type="NCBI Taxonomy" id="579405"/>
    <lineage>
        <taxon>Bacteria</taxon>
        <taxon>Pseudomonadati</taxon>
        <taxon>Pseudomonadota</taxon>
        <taxon>Gammaproteobacteria</taxon>
        <taxon>Enterobacterales</taxon>
        <taxon>Pectobacteriaceae</taxon>
        <taxon>Musicola</taxon>
    </lineage>
</organism>
<dbReference type="RefSeq" id="WP_015855566.1">
    <property type="nucleotide sequence ID" value="NC_012880.1"/>
</dbReference>
<evidence type="ECO:0000256" key="1">
    <source>
        <dbReference type="ARBA" id="ARBA00009156"/>
    </source>
</evidence>
<evidence type="ECO:0000313" key="7">
    <source>
        <dbReference type="Proteomes" id="UP000002734"/>
    </source>
</evidence>
<dbReference type="PANTHER" id="PTHR43435:SF4">
    <property type="entry name" value="FGGY CARBOHYDRATE KINASE DOMAIN-CONTAINING PROTEIN"/>
    <property type="match status" value="1"/>
</dbReference>
<evidence type="ECO:0000256" key="2">
    <source>
        <dbReference type="ARBA" id="ARBA00022679"/>
    </source>
</evidence>
<dbReference type="InterPro" id="IPR018485">
    <property type="entry name" value="FGGY_C"/>
</dbReference>
<sequence>MSDDCFIGVDVGSASVRAGIFDGSGRRLAFAVRPIEQFHPRTHVVEQSSTDIWRAAGECVREALRCADIAPARVRSIGFDATCSLVAVGADGQPVSVAEQDAAERDIIMWMDHRAAVETADINATGDDALRYVGGEVSIEMELPKILWLKRHFPARYQQVRRFFDLADYLVWRATGTDAASVCTLTCKWNYLAHEARFSDSLLQAIGLTDLREKIPARILPLGACAGTLAKSVARDWGLPENVAVASGIIDAHAGGLALVGSQPEGSLAIISGTSNCHMLVSRDAVEVPGVWGPYWGAMLPQWWLNEGGQSAAGALMEWTLRQHAQWPELAAWAERQRRSPYEVLNTWVAALEQREPQPTRHLHVLADHHGNRSPRANPHARGMVMGLTLEQGPDALARLYLATLQGIAYGTRHIIDALNQAGHRISRLVMCGGATKNPLWLREYAAITGCDIQLVGEEDAVTLGAALLGAVACGAYASLPDAAAALVRPGERILADRTMQQFHDDKYRIYLQMYDYQQSALQLMGRS</sequence>
<evidence type="ECO:0000256" key="3">
    <source>
        <dbReference type="ARBA" id="ARBA00022777"/>
    </source>
</evidence>
<dbReference type="Pfam" id="PF00370">
    <property type="entry name" value="FGGY_N"/>
    <property type="match status" value="1"/>
</dbReference>
<dbReference type="Gene3D" id="1.20.58.2240">
    <property type="match status" value="1"/>
</dbReference>
<protein>
    <submittedName>
        <fullName evidence="6">FGGY-family pentulose kinase</fullName>
    </submittedName>
</protein>
<evidence type="ECO:0000259" key="5">
    <source>
        <dbReference type="Pfam" id="PF02782"/>
    </source>
</evidence>